<evidence type="ECO:0000313" key="1">
    <source>
        <dbReference type="EMBL" id="CDI77242.1"/>
    </source>
</evidence>
<dbReference type="EMBL" id="HG670597">
    <property type="protein sequence ID" value="CDI77242.1"/>
    <property type="molecule type" value="Genomic_DNA"/>
</dbReference>
<name>U6GCH5_EIMAC</name>
<protein>
    <submittedName>
        <fullName evidence="1">Uncharacterized protein</fullName>
    </submittedName>
</protein>
<gene>
    <name evidence="1" type="ORF">EAH_00022810</name>
</gene>
<dbReference type="Proteomes" id="UP000018050">
    <property type="component" value="Unassembled WGS sequence"/>
</dbReference>
<dbReference type="VEuPathDB" id="ToxoDB:EAH_00022810"/>
<dbReference type="OMA" id="FACLEEH"/>
<dbReference type="RefSeq" id="XP_013252368.1">
    <property type="nucleotide sequence ID" value="XM_013396914.1"/>
</dbReference>
<dbReference type="AlphaFoldDB" id="U6GCH5"/>
<proteinExistence type="predicted"/>
<sequence>MEASERLVFPPYFPIVRKGCERAATELFECLDACTNDGHTEASERAMKEKCNKLLEEYKMCTEKSLMDKRLPPPVVEVGFPPKSL</sequence>
<organism evidence="1 2">
    <name type="scientific">Eimeria acervulina</name>
    <name type="common">Coccidian parasite</name>
    <dbReference type="NCBI Taxonomy" id="5801"/>
    <lineage>
        <taxon>Eukaryota</taxon>
        <taxon>Sar</taxon>
        <taxon>Alveolata</taxon>
        <taxon>Apicomplexa</taxon>
        <taxon>Conoidasida</taxon>
        <taxon>Coccidia</taxon>
        <taxon>Eucoccidiorida</taxon>
        <taxon>Eimeriorina</taxon>
        <taxon>Eimeriidae</taxon>
        <taxon>Eimeria</taxon>
    </lineage>
</organism>
<dbReference type="GeneID" id="25270351"/>
<accession>U6GCH5</accession>
<dbReference type="OrthoDB" id="345103at2759"/>
<reference evidence="1" key="1">
    <citation type="submission" date="2013-10" db="EMBL/GenBank/DDBJ databases">
        <title>Genomic analysis of the causative agents of coccidiosis in chickens.</title>
        <authorList>
            <person name="Reid A.J."/>
            <person name="Blake D."/>
            <person name="Billington K."/>
            <person name="Browne H."/>
            <person name="Dunn M."/>
            <person name="Hung S."/>
            <person name="Kawahara F."/>
            <person name="Miranda-Saavedra D."/>
            <person name="Mourier T."/>
            <person name="Nagra H."/>
            <person name="Otto T.D."/>
            <person name="Rawlings N."/>
            <person name="Sanchez A."/>
            <person name="Sanders M."/>
            <person name="Subramaniam C."/>
            <person name="Tay Y."/>
            <person name="Dear P."/>
            <person name="Doerig C."/>
            <person name="Gruber A."/>
            <person name="Parkinson J."/>
            <person name="Shirley M."/>
            <person name="Wan K.L."/>
            <person name="Berriman M."/>
            <person name="Tomley F."/>
            <person name="Pain A."/>
        </authorList>
    </citation>
    <scope>NUCLEOTIDE SEQUENCE</scope>
    <source>
        <strain evidence="1">Houghton</strain>
    </source>
</reference>
<reference evidence="1" key="2">
    <citation type="submission" date="2013-10" db="EMBL/GenBank/DDBJ databases">
        <authorList>
            <person name="Aslett M."/>
        </authorList>
    </citation>
    <scope>NUCLEOTIDE SEQUENCE</scope>
    <source>
        <strain evidence="1">Houghton</strain>
    </source>
</reference>
<evidence type="ECO:0000313" key="2">
    <source>
        <dbReference type="Proteomes" id="UP000018050"/>
    </source>
</evidence>
<keyword evidence="2" id="KW-1185">Reference proteome</keyword>